<proteinExistence type="predicted"/>
<gene>
    <name evidence="1" type="ORF">SK128_000611</name>
</gene>
<dbReference type="EMBL" id="JAXCGZ010004299">
    <property type="protein sequence ID" value="KAK7081978.1"/>
    <property type="molecule type" value="Genomic_DNA"/>
</dbReference>
<dbReference type="Proteomes" id="UP001381693">
    <property type="component" value="Unassembled WGS sequence"/>
</dbReference>
<comment type="caution">
    <text evidence="1">The sequence shown here is derived from an EMBL/GenBank/DDBJ whole genome shotgun (WGS) entry which is preliminary data.</text>
</comment>
<protein>
    <submittedName>
        <fullName evidence="1">Uncharacterized protein</fullName>
    </submittedName>
</protein>
<dbReference type="AlphaFoldDB" id="A0AAN8XHX9"/>
<sequence>MEQLKQQIRCKPDIASKFVTYRSELNSGLYVHKIYKKSLYIPDYLRVSFTRLRLMSHNLKIETGRWSRLPREASVCNCNNIVVQDECHVLLECPLSQHIREAYNQLDFTSLDNLLNGDFHLVDLCKYVNEVLKLFSGC</sequence>
<evidence type="ECO:0000313" key="2">
    <source>
        <dbReference type="Proteomes" id="UP001381693"/>
    </source>
</evidence>
<evidence type="ECO:0000313" key="1">
    <source>
        <dbReference type="EMBL" id="KAK7081978.1"/>
    </source>
</evidence>
<organism evidence="1 2">
    <name type="scientific">Halocaridina rubra</name>
    <name type="common">Hawaiian red shrimp</name>
    <dbReference type="NCBI Taxonomy" id="373956"/>
    <lineage>
        <taxon>Eukaryota</taxon>
        <taxon>Metazoa</taxon>
        <taxon>Ecdysozoa</taxon>
        <taxon>Arthropoda</taxon>
        <taxon>Crustacea</taxon>
        <taxon>Multicrustacea</taxon>
        <taxon>Malacostraca</taxon>
        <taxon>Eumalacostraca</taxon>
        <taxon>Eucarida</taxon>
        <taxon>Decapoda</taxon>
        <taxon>Pleocyemata</taxon>
        <taxon>Caridea</taxon>
        <taxon>Atyoidea</taxon>
        <taxon>Atyidae</taxon>
        <taxon>Halocaridina</taxon>
    </lineage>
</organism>
<name>A0AAN8XHX9_HALRR</name>
<accession>A0AAN8XHX9</accession>
<keyword evidence="2" id="KW-1185">Reference proteome</keyword>
<reference evidence="1 2" key="1">
    <citation type="submission" date="2023-11" db="EMBL/GenBank/DDBJ databases">
        <title>Halocaridina rubra genome assembly.</title>
        <authorList>
            <person name="Smith C."/>
        </authorList>
    </citation>
    <scope>NUCLEOTIDE SEQUENCE [LARGE SCALE GENOMIC DNA]</scope>
    <source>
        <strain evidence="1">EP-1</strain>
        <tissue evidence="1">Whole</tissue>
    </source>
</reference>